<feature type="transmembrane region" description="Helical" evidence="1">
    <location>
        <begin position="183"/>
        <end position="204"/>
    </location>
</feature>
<reference evidence="3 4" key="1">
    <citation type="journal article" date="2013" name="PLoS ONE">
        <title>Cultivation and Complete Genome Sequencing of Gloeobacter kilaueensis sp. nov., from a Lava Cave in Kilauea Caldera, Hawai'i.</title>
        <authorList>
            <person name="Saw J.H."/>
            <person name="Schatz M."/>
            <person name="Brown M.V."/>
            <person name="Kunkel D.D."/>
            <person name="Foster J.S."/>
            <person name="Shick H."/>
            <person name="Christensen S."/>
            <person name="Hou S."/>
            <person name="Wan X."/>
            <person name="Donachie S.P."/>
        </authorList>
    </citation>
    <scope>NUCLEOTIDE SEQUENCE [LARGE SCALE GENOMIC DNA]</scope>
    <source>
        <strain evidence="4">JS</strain>
    </source>
</reference>
<keyword evidence="4" id="KW-1185">Reference proteome</keyword>
<dbReference type="SUPFAM" id="SSF48317">
    <property type="entry name" value="Acid phosphatase/Vanadium-dependent haloperoxidase"/>
    <property type="match status" value="1"/>
</dbReference>
<feature type="transmembrane region" description="Helical" evidence="1">
    <location>
        <begin position="128"/>
        <end position="147"/>
    </location>
</feature>
<keyword evidence="1" id="KW-1133">Transmembrane helix</keyword>
<dbReference type="EMBL" id="CP003587">
    <property type="protein sequence ID" value="AGY57287.1"/>
    <property type="molecule type" value="Genomic_DNA"/>
</dbReference>
<keyword evidence="1" id="KW-0472">Membrane</keyword>
<dbReference type="Pfam" id="PF01569">
    <property type="entry name" value="PAP2"/>
    <property type="match status" value="1"/>
</dbReference>
<dbReference type="InterPro" id="IPR000326">
    <property type="entry name" value="PAP2/HPO"/>
</dbReference>
<evidence type="ECO:0000259" key="2">
    <source>
        <dbReference type="SMART" id="SM00014"/>
    </source>
</evidence>
<feature type="transmembrane region" description="Helical" evidence="1">
    <location>
        <begin position="156"/>
        <end position="177"/>
    </location>
</feature>
<dbReference type="KEGG" id="glj:GKIL_1041"/>
<dbReference type="Proteomes" id="UP000017396">
    <property type="component" value="Chromosome"/>
</dbReference>
<name>U5QEA1_GLOK1</name>
<feature type="transmembrane region" description="Helical" evidence="1">
    <location>
        <begin position="87"/>
        <end position="108"/>
    </location>
</feature>
<dbReference type="PATRIC" id="fig|1183438.3.peg.1033"/>
<feature type="transmembrane region" description="Helical" evidence="1">
    <location>
        <begin position="64"/>
        <end position="80"/>
    </location>
</feature>
<organism evidence="3 4">
    <name type="scientific">Gloeobacter kilaueensis (strain ATCC BAA-2537 / CCAP 1431/1 / ULC 316 / JS1)</name>
    <dbReference type="NCBI Taxonomy" id="1183438"/>
    <lineage>
        <taxon>Bacteria</taxon>
        <taxon>Bacillati</taxon>
        <taxon>Cyanobacteriota</taxon>
        <taxon>Cyanophyceae</taxon>
        <taxon>Gloeobacterales</taxon>
        <taxon>Gloeobacteraceae</taxon>
        <taxon>Gloeobacter</taxon>
    </lineage>
</organism>
<evidence type="ECO:0000256" key="1">
    <source>
        <dbReference type="SAM" id="Phobius"/>
    </source>
</evidence>
<dbReference type="HOGENOM" id="CLU_072573_3_0_3"/>
<gene>
    <name evidence="3" type="ORF">GKIL_1041</name>
</gene>
<accession>U5QEA1</accession>
<dbReference type="Gene3D" id="1.20.144.10">
    <property type="entry name" value="Phosphatidic acid phosphatase type 2/haloperoxidase"/>
    <property type="match status" value="2"/>
</dbReference>
<dbReference type="SMART" id="SM00014">
    <property type="entry name" value="acidPPc"/>
    <property type="match status" value="1"/>
</dbReference>
<sequence>MLSGLPLAGLLVAALALWVFTALGEDVLEKESFAFDQSILLAIRRLHSPTLDTLMSGITTLGDPKVLVVLSVGLSVALALRRRRAEGLTLLVAGGGAAALNLLLKNLFARSRPELWQRVVAVINYSFPSGHAMGSLVIYGLVGYLLIKHAKHSRGWIAAATIALIAVIGFSRLYLGVHWPTDIIAGYAAGLVWLTACILTLRLWQGRDSAAEK</sequence>
<protein>
    <submittedName>
        <fullName evidence="3">Undecaprenyl pyrophosphate phosphatase</fullName>
    </submittedName>
</protein>
<dbReference type="PANTHER" id="PTHR14969:SF13">
    <property type="entry name" value="AT30094P"/>
    <property type="match status" value="1"/>
</dbReference>
<dbReference type="InterPro" id="IPR036938">
    <property type="entry name" value="PAP2/HPO_sf"/>
</dbReference>
<evidence type="ECO:0000313" key="3">
    <source>
        <dbReference type="EMBL" id="AGY57287.1"/>
    </source>
</evidence>
<keyword evidence="1" id="KW-0812">Transmembrane</keyword>
<dbReference type="STRING" id="1183438.GKIL_1041"/>
<evidence type="ECO:0000313" key="4">
    <source>
        <dbReference type="Proteomes" id="UP000017396"/>
    </source>
</evidence>
<feature type="domain" description="Phosphatidic acid phosphatase type 2/haloperoxidase" evidence="2">
    <location>
        <begin position="86"/>
        <end position="198"/>
    </location>
</feature>
<dbReference type="AlphaFoldDB" id="U5QEA1"/>
<dbReference type="eggNOG" id="COG0671">
    <property type="taxonomic scope" value="Bacteria"/>
</dbReference>
<dbReference type="PANTHER" id="PTHR14969">
    <property type="entry name" value="SPHINGOSINE-1-PHOSPHATE PHOSPHOHYDROLASE"/>
    <property type="match status" value="1"/>
</dbReference>
<proteinExistence type="predicted"/>
<dbReference type="CDD" id="cd03392">
    <property type="entry name" value="PAP2_like_2"/>
    <property type="match status" value="1"/>
</dbReference>